<dbReference type="WBParaSite" id="MCU_000628-RA">
    <property type="protein sequence ID" value="MCU_000628-RA"/>
    <property type="gene ID" value="MCU_000628"/>
</dbReference>
<dbReference type="AlphaFoldDB" id="A0A5K3EJ27"/>
<sequence length="109" mass="12584">MPLERRETQDWLRPGGPICLRPDPSILYVSVPLYGQESNEIKWILLIKAEIHNILVEIWSSVSRKIGSFIYPFPCSPVLPLVSSTALQWRRKNRERICSQSQARHSMPA</sequence>
<name>A0A5K3EJ27_MESCO</name>
<proteinExistence type="predicted"/>
<reference evidence="1" key="1">
    <citation type="submission" date="2019-11" db="UniProtKB">
        <authorList>
            <consortium name="WormBaseParasite"/>
        </authorList>
    </citation>
    <scope>IDENTIFICATION</scope>
</reference>
<evidence type="ECO:0000313" key="1">
    <source>
        <dbReference type="WBParaSite" id="MCU_000628-RA"/>
    </source>
</evidence>
<organism evidence="1">
    <name type="scientific">Mesocestoides corti</name>
    <name type="common">Flatworm</name>
    <dbReference type="NCBI Taxonomy" id="53468"/>
    <lineage>
        <taxon>Eukaryota</taxon>
        <taxon>Metazoa</taxon>
        <taxon>Spiralia</taxon>
        <taxon>Lophotrochozoa</taxon>
        <taxon>Platyhelminthes</taxon>
        <taxon>Cestoda</taxon>
        <taxon>Eucestoda</taxon>
        <taxon>Cyclophyllidea</taxon>
        <taxon>Mesocestoididae</taxon>
        <taxon>Mesocestoides</taxon>
    </lineage>
</organism>
<protein>
    <submittedName>
        <fullName evidence="1">Uncharacterized protein</fullName>
    </submittedName>
</protein>
<accession>A0A5K3EJ27</accession>